<evidence type="ECO:0000256" key="1">
    <source>
        <dbReference type="ARBA" id="ARBA00022723"/>
    </source>
</evidence>
<proteinExistence type="predicted"/>
<dbReference type="Pfam" id="PF00412">
    <property type="entry name" value="LIM"/>
    <property type="match status" value="6"/>
</dbReference>
<feature type="compositionally biased region" description="Acidic residues" evidence="6">
    <location>
        <begin position="11"/>
        <end position="20"/>
    </location>
</feature>
<organism evidence="8 9">
    <name type="scientific">Thecamonas trahens ATCC 50062</name>
    <dbReference type="NCBI Taxonomy" id="461836"/>
    <lineage>
        <taxon>Eukaryota</taxon>
        <taxon>Apusozoa</taxon>
        <taxon>Apusomonadida</taxon>
        <taxon>Apusomonadidae</taxon>
        <taxon>Thecamonas</taxon>
    </lineage>
</organism>
<evidence type="ECO:0000313" key="9">
    <source>
        <dbReference type="Proteomes" id="UP000054408"/>
    </source>
</evidence>
<dbReference type="AlphaFoldDB" id="A0A0L0DKS4"/>
<dbReference type="PANTHER" id="PTHR24205">
    <property type="entry name" value="FOUR AND A HALF LIM DOMAINS PROTEIN"/>
    <property type="match status" value="1"/>
</dbReference>
<dbReference type="GeneID" id="25567188"/>
<feature type="compositionally biased region" description="Polar residues" evidence="6">
    <location>
        <begin position="101"/>
        <end position="118"/>
    </location>
</feature>
<dbReference type="CDD" id="cd08368">
    <property type="entry name" value="LIM"/>
    <property type="match status" value="2"/>
</dbReference>
<dbReference type="RefSeq" id="XP_013755193.1">
    <property type="nucleotide sequence ID" value="XM_013899739.1"/>
</dbReference>
<evidence type="ECO:0000256" key="2">
    <source>
        <dbReference type="ARBA" id="ARBA00022737"/>
    </source>
</evidence>
<feature type="domain" description="LIM zinc-binding" evidence="7">
    <location>
        <begin position="147"/>
        <end position="206"/>
    </location>
</feature>
<feature type="region of interest" description="Disordered" evidence="6">
    <location>
        <begin position="30"/>
        <end position="147"/>
    </location>
</feature>
<name>A0A0L0DKS4_THETB</name>
<reference evidence="8 9" key="1">
    <citation type="submission" date="2010-05" db="EMBL/GenBank/DDBJ databases">
        <title>The Genome Sequence of Thecamonas trahens ATCC 50062.</title>
        <authorList>
            <consortium name="The Broad Institute Genome Sequencing Platform"/>
            <person name="Russ C."/>
            <person name="Cuomo C."/>
            <person name="Shea T."/>
            <person name="Young S.K."/>
            <person name="Zeng Q."/>
            <person name="Koehrsen M."/>
            <person name="Haas B."/>
            <person name="Borodovsky M."/>
            <person name="Guigo R."/>
            <person name="Alvarado L."/>
            <person name="Berlin A."/>
            <person name="Bochicchio J."/>
            <person name="Borenstein D."/>
            <person name="Chapman S."/>
            <person name="Chen Z."/>
            <person name="Freedman E."/>
            <person name="Gellesch M."/>
            <person name="Goldberg J."/>
            <person name="Griggs A."/>
            <person name="Gujja S."/>
            <person name="Heilman E."/>
            <person name="Heiman D."/>
            <person name="Hepburn T."/>
            <person name="Howarth C."/>
            <person name="Jen D."/>
            <person name="Larson L."/>
            <person name="Mehta T."/>
            <person name="Park D."/>
            <person name="Pearson M."/>
            <person name="Roberts A."/>
            <person name="Saif S."/>
            <person name="Shenoy N."/>
            <person name="Sisk P."/>
            <person name="Stolte C."/>
            <person name="Sykes S."/>
            <person name="Thomson T."/>
            <person name="Walk T."/>
            <person name="White J."/>
            <person name="Yandava C."/>
            <person name="Burger G."/>
            <person name="Gray M.W."/>
            <person name="Holland P.W.H."/>
            <person name="King N."/>
            <person name="Lang F.B.F."/>
            <person name="Roger A.J."/>
            <person name="Ruiz-Trillo I."/>
            <person name="Lander E."/>
            <person name="Nusbaum C."/>
        </authorList>
    </citation>
    <scope>NUCLEOTIDE SEQUENCE [LARGE SCALE GENOMIC DNA]</scope>
    <source>
        <strain evidence="8 9">ATCC 50062</strain>
    </source>
</reference>
<dbReference type="SUPFAM" id="SSF57716">
    <property type="entry name" value="Glucocorticoid receptor-like (DNA-binding domain)"/>
    <property type="match status" value="5"/>
</dbReference>
<sequence>MRKHDDRPSNDDLDDLMAELEIEVEEEVAAEADAAAKAKAEADAAAKAKAEADAAAKAKAEADAAAKAKAEAEAAAKAKAEAEAATKAKSEAEADAAAKANTPSQPHAAHQTRSTPVSRTAAERGEIPLMGRKAKQSSPPQFGGNHAKCPKCSKTVYPIEARKINDIRYHKTCARCAECDKTVGADYVVANNQLYCKVHVPKSSALVASSAPPPSSRTSSRPASVGGFGGGGSKCPTCAKTVYKLEALKIDNVVFHKSCVRCATCAKVLKKETYVKVEGTFYCEGHVPKLKAVDGATGERPSFEAPPPSGAAMSAVGDEVAAAVDRIGDHVATSEALPKCLGCREPIDGARTAALGGSFHPACLKCASCNMPIKGVVKEDLKARKAYCLPHYQASGGAAAKTYTCVACSSTIQAGDRVTLPSNKASYHKACFVCSKCSGPIAGSSADSGSYALVDGAPVCSSCSDQGECHGCSSPIRSAVVMEVVGRKYHPACLKCSECGTRLTEVCIHNGDIYCATHNPSGDNMCAGCGAAIQGTASRAIGKVWHPACLVCHRCQTPLSGKKFFRCADAGGVDQPWCEKHIRAAKRKAAQAGH</sequence>
<dbReference type="PANTHER" id="PTHR24205:SF16">
    <property type="entry name" value="GH01042P-RELATED"/>
    <property type="match status" value="1"/>
</dbReference>
<dbReference type="InterPro" id="IPR001781">
    <property type="entry name" value="Znf_LIM"/>
</dbReference>
<dbReference type="GO" id="GO:0046872">
    <property type="term" value="F:metal ion binding"/>
    <property type="evidence" value="ECO:0007669"/>
    <property type="project" value="UniProtKB-KW"/>
</dbReference>
<feature type="region of interest" description="Disordered" evidence="6">
    <location>
        <begin position="1"/>
        <end position="20"/>
    </location>
</feature>
<dbReference type="Proteomes" id="UP000054408">
    <property type="component" value="Unassembled WGS sequence"/>
</dbReference>
<dbReference type="Gene3D" id="2.10.110.10">
    <property type="entry name" value="Cysteine Rich Protein"/>
    <property type="match status" value="6"/>
</dbReference>
<accession>A0A0L0DKS4</accession>
<feature type="domain" description="LIM zinc-binding" evidence="7">
    <location>
        <begin position="233"/>
        <end position="293"/>
    </location>
</feature>
<dbReference type="OrthoDB" id="6129702at2759"/>
<evidence type="ECO:0000256" key="3">
    <source>
        <dbReference type="ARBA" id="ARBA00022833"/>
    </source>
</evidence>
<dbReference type="PROSITE" id="PS00478">
    <property type="entry name" value="LIM_DOMAIN_1"/>
    <property type="match status" value="5"/>
</dbReference>
<evidence type="ECO:0000256" key="6">
    <source>
        <dbReference type="SAM" id="MobiDB-lite"/>
    </source>
</evidence>
<feature type="compositionally biased region" description="Basic and acidic residues" evidence="6">
    <location>
        <begin position="1"/>
        <end position="10"/>
    </location>
</feature>
<dbReference type="PROSITE" id="PS50023">
    <property type="entry name" value="LIM_DOMAIN_2"/>
    <property type="match status" value="4"/>
</dbReference>
<feature type="compositionally biased region" description="Low complexity" evidence="6">
    <location>
        <begin position="207"/>
        <end position="225"/>
    </location>
</feature>
<feature type="domain" description="LIM zinc-binding" evidence="7">
    <location>
        <begin position="338"/>
        <end position="398"/>
    </location>
</feature>
<evidence type="ECO:0000259" key="7">
    <source>
        <dbReference type="PROSITE" id="PS50023"/>
    </source>
</evidence>
<keyword evidence="9" id="KW-1185">Reference proteome</keyword>
<feature type="compositionally biased region" description="Basic and acidic residues" evidence="6">
    <location>
        <begin position="34"/>
        <end position="92"/>
    </location>
</feature>
<feature type="domain" description="LIM zinc-binding" evidence="7">
    <location>
        <begin position="467"/>
        <end position="536"/>
    </location>
</feature>
<keyword evidence="4 5" id="KW-0440">LIM domain</keyword>
<dbReference type="OMA" id="DIYCATH"/>
<dbReference type="eggNOG" id="KOG1700">
    <property type="taxonomic scope" value="Eukaryota"/>
</dbReference>
<gene>
    <name evidence="8" type="ORF">AMSG_08509</name>
</gene>
<keyword evidence="2" id="KW-0677">Repeat</keyword>
<feature type="region of interest" description="Disordered" evidence="6">
    <location>
        <begin position="207"/>
        <end position="229"/>
    </location>
</feature>
<dbReference type="EMBL" id="GL349474">
    <property type="protein sequence ID" value="KNC52641.1"/>
    <property type="molecule type" value="Genomic_DNA"/>
</dbReference>
<keyword evidence="3 5" id="KW-0862">Zinc</keyword>
<dbReference type="SMART" id="SM00132">
    <property type="entry name" value="LIM"/>
    <property type="match status" value="6"/>
</dbReference>
<evidence type="ECO:0000313" key="8">
    <source>
        <dbReference type="EMBL" id="KNC52641.1"/>
    </source>
</evidence>
<evidence type="ECO:0000256" key="4">
    <source>
        <dbReference type="ARBA" id="ARBA00023038"/>
    </source>
</evidence>
<dbReference type="eggNOG" id="KOG2272">
    <property type="taxonomic scope" value="Eukaryota"/>
</dbReference>
<keyword evidence="1 5" id="KW-0479">Metal-binding</keyword>
<evidence type="ECO:0000256" key="5">
    <source>
        <dbReference type="PROSITE-ProRule" id="PRU00125"/>
    </source>
</evidence>
<protein>
    <submittedName>
        <fullName evidence="8">LIM domain-containing protein unc-97</fullName>
    </submittedName>
</protein>